<accession>A0ABR2GQ50</accession>
<evidence type="ECO:0000313" key="2">
    <source>
        <dbReference type="Proteomes" id="UP001470230"/>
    </source>
</evidence>
<name>A0ABR2GQ50_9EUKA</name>
<evidence type="ECO:0000313" key="1">
    <source>
        <dbReference type="EMBL" id="KAK8836070.1"/>
    </source>
</evidence>
<keyword evidence="2" id="KW-1185">Reference proteome</keyword>
<proteinExistence type="predicted"/>
<dbReference type="Proteomes" id="UP001470230">
    <property type="component" value="Unassembled WGS sequence"/>
</dbReference>
<dbReference type="EMBL" id="JAPFFF010000069">
    <property type="protein sequence ID" value="KAK8836070.1"/>
    <property type="molecule type" value="Genomic_DNA"/>
</dbReference>
<reference evidence="1 2" key="1">
    <citation type="submission" date="2024-04" db="EMBL/GenBank/DDBJ databases">
        <title>Tritrichomonas musculus Genome.</title>
        <authorList>
            <person name="Alves-Ferreira E."/>
            <person name="Grigg M."/>
            <person name="Lorenzi H."/>
            <person name="Galac M."/>
        </authorList>
    </citation>
    <scope>NUCLEOTIDE SEQUENCE [LARGE SCALE GENOMIC DNA]</scope>
    <source>
        <strain evidence="1 2">EAF2021</strain>
    </source>
</reference>
<organism evidence="1 2">
    <name type="scientific">Tritrichomonas musculus</name>
    <dbReference type="NCBI Taxonomy" id="1915356"/>
    <lineage>
        <taxon>Eukaryota</taxon>
        <taxon>Metamonada</taxon>
        <taxon>Parabasalia</taxon>
        <taxon>Tritrichomonadida</taxon>
        <taxon>Tritrichomonadidae</taxon>
        <taxon>Tritrichomonas</taxon>
    </lineage>
</organism>
<comment type="caution">
    <text evidence="1">The sequence shown here is derived from an EMBL/GenBank/DDBJ whole genome shotgun (WGS) entry which is preliminary data.</text>
</comment>
<gene>
    <name evidence="1" type="ORF">M9Y10_040026</name>
</gene>
<protein>
    <submittedName>
        <fullName evidence="1">Uncharacterized protein</fullName>
    </submittedName>
</protein>
<sequence length="149" mass="16672">MQSVTGLTIKLLSFTVPQSVLRGTDLLRVKARTLPEENKQKYDLKGKQMGQCNLSFTFNITNQTEKVLFILRKKTILSGNKTVGTAEIPISELTKPTASESSNIITLDIYYPLERQLHEQLPRGADRANIKEKVIGQMKIAVSLSEPLN</sequence>